<dbReference type="Pfam" id="PF02541">
    <property type="entry name" value="Ppx-GppA"/>
    <property type="match status" value="1"/>
</dbReference>
<dbReference type="EMBL" id="SPUK01000003">
    <property type="protein sequence ID" value="TQV98469.1"/>
    <property type="molecule type" value="Genomic_DNA"/>
</dbReference>
<sequence>MAVTDVVTIDNLSAKLPQWRPDAASHLYAIVDMGSNGVRFSITSLAPPLSRLLSPLFSTRAGISLFDALTPSPDGGGGGLVFPEQIVADVAAAVASFHRVAAAHGVPQSQVRIFATEAMRRADNAGDVLDAIRAATGGLGVQVLAPEVETLCGAVMGTRSSLVGVPGGALFLDLGGGSVQMTWVDTATPDYMFRAATAGSSMPYGAAKLIRILEQQSVETQQSEIGTLQTGMKSVYDNLCAQFPRLMAIRDAHERGEHATVDVYMCGGGFRGYGTMLMHDDDIKPYPIPSISTYTVDGAKFKETQRMLNINAEHTGKIYGLSKRRRRQFPAIVHVVEAFIAAVPNIGRVTFSGGSNRQGALQMVLPPEIRESNPLEVLANIDPVDRPILDAGLELLLSSLPDPSIVSKMPTILAPGLGYLFIKELWTRAGHEADTNASIALHTSIIRDPGSPGLTHLSRALLGIALATRWGSFLSPADAQLEQGLIAIIRRHGSETLFWNRYLGAVAGAIAEILPFSPASVDELKRAVEFKAEIVQKEDCRVVKLTIGIAGDYARRLDEEALIGNIKAATKNKEEGGPKKVIVTILKRA</sequence>
<dbReference type="Pfam" id="PF23566">
    <property type="entry name" value="RTG2_C"/>
    <property type="match status" value="1"/>
</dbReference>
<dbReference type="GO" id="GO:0006357">
    <property type="term" value="P:regulation of transcription by RNA polymerase II"/>
    <property type="evidence" value="ECO:0007669"/>
    <property type="project" value="TreeGrafter"/>
</dbReference>
<dbReference type="FunFam" id="3.30.420.40:FF:000191">
    <property type="entry name" value="Retrograde regulation protein 2"/>
    <property type="match status" value="1"/>
</dbReference>
<evidence type="ECO:0000259" key="2">
    <source>
        <dbReference type="Pfam" id="PF23566"/>
    </source>
</evidence>
<evidence type="ECO:0000259" key="1">
    <source>
        <dbReference type="Pfam" id="PF02541"/>
    </source>
</evidence>
<feature type="domain" description="Ppx/GppA phosphatase N-terminal" evidence="1">
    <location>
        <begin position="53"/>
        <end position="362"/>
    </location>
</feature>
<dbReference type="Gene3D" id="3.30.420.150">
    <property type="entry name" value="Exopolyphosphatase. Domain 2"/>
    <property type="match status" value="1"/>
</dbReference>
<keyword evidence="4" id="KW-1185">Reference proteome</keyword>
<name>A0A545VA45_9HYPO</name>
<dbReference type="InterPro" id="IPR043129">
    <property type="entry name" value="ATPase_NBD"/>
</dbReference>
<dbReference type="SUPFAM" id="SSF53067">
    <property type="entry name" value="Actin-like ATPase domain"/>
    <property type="match status" value="2"/>
</dbReference>
<evidence type="ECO:0000313" key="4">
    <source>
        <dbReference type="Proteomes" id="UP000315783"/>
    </source>
</evidence>
<proteinExistence type="predicted"/>
<comment type="caution">
    <text evidence="3">The sequence shown here is derived from an EMBL/GenBank/DDBJ whole genome shotgun (WGS) entry which is preliminary data.</text>
</comment>
<dbReference type="InterPro" id="IPR057512">
    <property type="entry name" value="RTG2_C"/>
</dbReference>
<dbReference type="Proteomes" id="UP000315783">
    <property type="component" value="Unassembled WGS sequence"/>
</dbReference>
<feature type="domain" description="RTG2 C-terminal" evidence="2">
    <location>
        <begin position="382"/>
        <end position="571"/>
    </location>
</feature>
<protein>
    <submittedName>
        <fullName evidence="3">Retrograde regulation protein</fullName>
    </submittedName>
</protein>
<reference evidence="3 4" key="1">
    <citation type="journal article" date="2019" name="Appl. Microbiol. Biotechnol.">
        <title>Genome sequence of Isaria javanica and comparative genome analysis insights into family S53 peptidase evolution in fungal entomopathogens.</title>
        <authorList>
            <person name="Lin R."/>
            <person name="Zhang X."/>
            <person name="Xin B."/>
            <person name="Zou M."/>
            <person name="Gao Y."/>
            <person name="Qin F."/>
            <person name="Hu Q."/>
            <person name="Xie B."/>
            <person name="Cheng X."/>
        </authorList>
    </citation>
    <scope>NUCLEOTIDE SEQUENCE [LARGE SCALE GENOMIC DNA]</scope>
    <source>
        <strain evidence="3 4">IJ1G</strain>
    </source>
</reference>
<dbReference type="InterPro" id="IPR003695">
    <property type="entry name" value="Ppx_GppA_N"/>
</dbReference>
<dbReference type="PANTHER" id="PTHR30005:SF0">
    <property type="entry name" value="RETROGRADE REGULATION PROTEIN 2"/>
    <property type="match status" value="1"/>
</dbReference>
<dbReference type="PANTHER" id="PTHR30005">
    <property type="entry name" value="EXOPOLYPHOSPHATASE"/>
    <property type="match status" value="1"/>
</dbReference>
<dbReference type="STRING" id="43265.A0A545VA45"/>
<dbReference type="InterPro" id="IPR050273">
    <property type="entry name" value="GppA/Ppx_hydrolase"/>
</dbReference>
<accession>A0A545VA45</accession>
<organism evidence="3 4">
    <name type="scientific">Cordyceps javanica</name>
    <dbReference type="NCBI Taxonomy" id="43265"/>
    <lineage>
        <taxon>Eukaryota</taxon>
        <taxon>Fungi</taxon>
        <taxon>Dikarya</taxon>
        <taxon>Ascomycota</taxon>
        <taxon>Pezizomycotina</taxon>
        <taxon>Sordariomycetes</taxon>
        <taxon>Hypocreomycetidae</taxon>
        <taxon>Hypocreales</taxon>
        <taxon>Cordycipitaceae</taxon>
        <taxon>Cordyceps</taxon>
    </lineage>
</organism>
<dbReference type="Gene3D" id="3.30.420.40">
    <property type="match status" value="1"/>
</dbReference>
<evidence type="ECO:0000313" key="3">
    <source>
        <dbReference type="EMBL" id="TQV98469.1"/>
    </source>
</evidence>
<dbReference type="OrthoDB" id="2014654at2759"/>
<dbReference type="AlphaFoldDB" id="A0A545VA45"/>
<gene>
    <name evidence="3" type="ORF">IF1G_02549</name>
</gene>